<protein>
    <submittedName>
        <fullName evidence="4">Membrane fusion protein</fullName>
    </submittedName>
</protein>
<organism evidence="4 5">
    <name type="scientific">Rhizobium lusitanum</name>
    <dbReference type="NCBI Taxonomy" id="293958"/>
    <lineage>
        <taxon>Bacteria</taxon>
        <taxon>Pseudomonadati</taxon>
        <taxon>Pseudomonadota</taxon>
        <taxon>Alphaproteobacteria</taxon>
        <taxon>Hyphomicrobiales</taxon>
        <taxon>Rhizobiaceae</taxon>
        <taxon>Rhizobium/Agrobacterium group</taxon>
        <taxon>Rhizobium</taxon>
    </lineage>
</organism>
<dbReference type="EMBL" id="FMAF01000049">
    <property type="protein sequence ID" value="SCB52415.1"/>
    <property type="molecule type" value="Genomic_DNA"/>
</dbReference>
<dbReference type="Gene3D" id="2.40.30.170">
    <property type="match status" value="1"/>
</dbReference>
<dbReference type="InterPro" id="IPR050739">
    <property type="entry name" value="MFP"/>
</dbReference>
<dbReference type="PANTHER" id="PTHR30386">
    <property type="entry name" value="MEMBRANE FUSION SUBUNIT OF EMRAB-TOLC MULTIDRUG EFFLUX PUMP"/>
    <property type="match status" value="1"/>
</dbReference>
<dbReference type="Proteomes" id="UP000199205">
    <property type="component" value="Unassembled WGS sequence"/>
</dbReference>
<dbReference type="PANTHER" id="PTHR30386:SF28">
    <property type="entry name" value="EXPORTED PROTEIN"/>
    <property type="match status" value="1"/>
</dbReference>
<evidence type="ECO:0000313" key="4">
    <source>
        <dbReference type="EMBL" id="SCB52415.1"/>
    </source>
</evidence>
<dbReference type="Gene3D" id="2.40.50.100">
    <property type="match status" value="1"/>
</dbReference>
<dbReference type="InterPro" id="IPR058982">
    <property type="entry name" value="Beta-barrel_AprE"/>
</dbReference>
<feature type="coiled-coil region" evidence="1">
    <location>
        <begin position="158"/>
        <end position="192"/>
    </location>
</feature>
<dbReference type="Pfam" id="PF25917">
    <property type="entry name" value="BSH_RND"/>
    <property type="match status" value="1"/>
</dbReference>
<dbReference type="RefSeq" id="WP_167669638.1">
    <property type="nucleotide sequence ID" value="NZ_FMAF01000049.1"/>
</dbReference>
<accession>A0A1C3XJT4</accession>
<feature type="coiled-coil region" evidence="1">
    <location>
        <begin position="74"/>
        <end position="119"/>
    </location>
</feature>
<evidence type="ECO:0000259" key="3">
    <source>
        <dbReference type="Pfam" id="PF26002"/>
    </source>
</evidence>
<evidence type="ECO:0000313" key="5">
    <source>
        <dbReference type="Proteomes" id="UP000199205"/>
    </source>
</evidence>
<dbReference type="InterPro" id="IPR058625">
    <property type="entry name" value="MdtA-like_BSH"/>
</dbReference>
<name>A0A1C3XJT4_9HYPH</name>
<evidence type="ECO:0000256" key="1">
    <source>
        <dbReference type="SAM" id="Coils"/>
    </source>
</evidence>
<evidence type="ECO:0000259" key="2">
    <source>
        <dbReference type="Pfam" id="PF25917"/>
    </source>
</evidence>
<dbReference type="PRINTS" id="PR01490">
    <property type="entry name" value="RTXTOXIND"/>
</dbReference>
<reference evidence="4 5" key="1">
    <citation type="submission" date="2016-08" db="EMBL/GenBank/DDBJ databases">
        <authorList>
            <person name="Seilhamer J.J."/>
        </authorList>
    </citation>
    <scope>NUCLEOTIDE SEQUENCE [LARGE SCALE GENOMIC DNA]</scope>
    <source>
        <strain evidence="4 5">P1-7</strain>
    </source>
</reference>
<dbReference type="AlphaFoldDB" id="A0A1C3XJT4"/>
<feature type="domain" description="Multidrug resistance protein MdtA-like barrel-sandwich hybrid" evidence="2">
    <location>
        <begin position="33"/>
        <end position="250"/>
    </location>
</feature>
<gene>
    <name evidence="4" type="ORF">GA0061101_14929</name>
</gene>
<dbReference type="Pfam" id="PF26002">
    <property type="entry name" value="Beta-barrel_AprE"/>
    <property type="match status" value="1"/>
</dbReference>
<feature type="domain" description="AprE-like beta-barrel" evidence="3">
    <location>
        <begin position="265"/>
        <end position="357"/>
    </location>
</feature>
<sequence length="378" mass="42096">MIMLFLVFGEYTRRVKVFGTVVPSSGVSRIFTPVTGRILAQHVTEGQTVTQGSVLYVIALDSQTAAGETGLLVKEQLIAQKNELEKTITERQSLNVVEKANLINQATSSRQELAKVEEQISGTTEYLASLQKSMDTYRKLADQHLTVSAEFEYREQNFMGARQQLQSLQRDKIQLNERLKEAESKLSGFDDNAAITLGDYRQRMASLDQAVIEDDARRSIDIVAPRSGTVTGMIAKVGQMIPTGGAMATIIPNDDTMEIQLLAESSSMGFVREGQKVMLRYTAYPYQKFGQYPGTISSISRVSLAQEEIPFASARLPTDTDQQKYRIIVEPDANFVHAYGEQISIKPGMSAEANIQLDTRRLYQWIVEPLYSLKGSVL</sequence>
<keyword evidence="1" id="KW-0175">Coiled coil</keyword>
<proteinExistence type="predicted"/>